<protein>
    <submittedName>
        <fullName evidence="1">Uncharacterized protein</fullName>
    </submittedName>
</protein>
<reference evidence="1" key="3">
    <citation type="submission" date="2025-09" db="UniProtKB">
        <authorList>
            <consortium name="Ensembl"/>
        </authorList>
    </citation>
    <scope>IDENTIFICATION</scope>
</reference>
<dbReference type="Proteomes" id="UP000233100">
    <property type="component" value="Chromosome 8"/>
</dbReference>
<organism evidence="1 2">
    <name type="scientific">Macaca fascicularis</name>
    <name type="common">Crab-eating macaque</name>
    <name type="synonym">Cynomolgus monkey</name>
    <dbReference type="NCBI Taxonomy" id="9541"/>
    <lineage>
        <taxon>Eukaryota</taxon>
        <taxon>Metazoa</taxon>
        <taxon>Chordata</taxon>
        <taxon>Craniata</taxon>
        <taxon>Vertebrata</taxon>
        <taxon>Euteleostomi</taxon>
        <taxon>Mammalia</taxon>
        <taxon>Eutheria</taxon>
        <taxon>Euarchontoglires</taxon>
        <taxon>Primates</taxon>
        <taxon>Haplorrhini</taxon>
        <taxon>Catarrhini</taxon>
        <taxon>Cercopithecidae</taxon>
        <taxon>Cercopithecinae</taxon>
        <taxon>Macaca</taxon>
    </lineage>
</organism>
<dbReference type="Ensembl" id="ENSMFAT00000083338.1">
    <property type="protein sequence ID" value="ENSMFAP00000047497.1"/>
    <property type="gene ID" value="ENSMFAG00000059409.1"/>
</dbReference>
<reference evidence="1" key="2">
    <citation type="submission" date="2025-08" db="UniProtKB">
        <authorList>
            <consortium name="Ensembl"/>
        </authorList>
    </citation>
    <scope>IDENTIFICATION</scope>
</reference>
<proteinExistence type="predicted"/>
<dbReference type="PANTHER" id="PTHR46254:SF6">
    <property type="entry name" value="HIGH MOBILITY GROUP AT-HOOK 2"/>
    <property type="match status" value="1"/>
</dbReference>
<sequence>MESHSVTQARVQWHDPGLLQNPPPVFKRISCLGLPSSSDYRCLPPRPAHFCIFSREGVSTCWPVWSRTPDLR</sequence>
<name>A0A7N9CAS6_MACFA</name>
<evidence type="ECO:0000313" key="1">
    <source>
        <dbReference type="Ensembl" id="ENSMFAP00000047497.1"/>
    </source>
</evidence>
<evidence type="ECO:0000313" key="2">
    <source>
        <dbReference type="Proteomes" id="UP000233100"/>
    </source>
</evidence>
<keyword evidence="2" id="KW-1185">Reference proteome</keyword>
<dbReference type="AlphaFoldDB" id="A0A7N9CAS6"/>
<reference evidence="1 2" key="1">
    <citation type="submission" date="2013-03" db="EMBL/GenBank/DDBJ databases">
        <authorList>
            <person name="Warren W."/>
            <person name="Wilson R.K."/>
        </authorList>
    </citation>
    <scope>NUCLEOTIDE SEQUENCE</scope>
</reference>
<accession>A0A7N9CAS6</accession>
<dbReference type="PANTHER" id="PTHR46254">
    <property type="entry name" value="PROTEIN GVQW1-RELATED"/>
    <property type="match status" value="1"/>
</dbReference>
<dbReference type="GeneTree" id="ENSGT00940000161627"/>